<evidence type="ECO:0000313" key="1">
    <source>
        <dbReference type="EMBL" id="HAG2212196.1"/>
    </source>
</evidence>
<dbReference type="EMBL" id="DAAXQP010000012">
    <property type="protein sequence ID" value="HAG2212196.1"/>
    <property type="molecule type" value="Genomic_DNA"/>
</dbReference>
<comment type="caution">
    <text evidence="1">The sequence shown here is derived from an EMBL/GenBank/DDBJ whole genome shotgun (WGS) entry which is preliminary data.</text>
</comment>
<accession>A0A759WHJ8</accession>
<sequence>MWLLNRVSSGYRVNRDVVLPGAVRRALTNQEMLIREKAAMKNKFKSGDICKKTATYAQFRTKTGECIGLPYFRYIREGFTFPQAERGCYFSEADSISEKDENSDS</sequence>
<protein>
    <submittedName>
        <fullName evidence="1">Uncharacterized protein</fullName>
    </submittedName>
</protein>
<gene>
    <name evidence="1" type="ORF">G8V49_004528</name>
</gene>
<proteinExistence type="predicted"/>
<name>A0A759WHJ8_SALER</name>
<reference evidence="1" key="2">
    <citation type="submission" date="2020-02" db="EMBL/GenBank/DDBJ databases">
        <authorList>
            <consortium name="NCBI Pathogen Detection Project"/>
        </authorList>
    </citation>
    <scope>NUCLEOTIDE SEQUENCE</scope>
    <source>
        <strain evidence="1">MA.CK_98/00005752</strain>
    </source>
</reference>
<reference evidence="1" key="1">
    <citation type="journal article" date="2018" name="Genome Biol.">
        <title>SKESA: strategic k-mer extension for scrupulous assemblies.</title>
        <authorList>
            <person name="Souvorov A."/>
            <person name="Agarwala R."/>
            <person name="Lipman D.J."/>
        </authorList>
    </citation>
    <scope>NUCLEOTIDE SEQUENCE</scope>
    <source>
        <strain evidence="1">MA.CK_98/00005752</strain>
    </source>
</reference>
<organism evidence="1">
    <name type="scientific">Salmonella enterica</name>
    <name type="common">Salmonella choleraesuis</name>
    <dbReference type="NCBI Taxonomy" id="28901"/>
    <lineage>
        <taxon>Bacteria</taxon>
        <taxon>Pseudomonadati</taxon>
        <taxon>Pseudomonadota</taxon>
        <taxon>Gammaproteobacteria</taxon>
        <taxon>Enterobacterales</taxon>
        <taxon>Enterobacteriaceae</taxon>
        <taxon>Salmonella</taxon>
    </lineage>
</organism>
<dbReference type="AlphaFoldDB" id="A0A759WHJ8"/>